<proteinExistence type="predicted"/>
<gene>
    <name evidence="2" type="ORF">NDK47_01670</name>
</gene>
<evidence type="ECO:0000256" key="1">
    <source>
        <dbReference type="SAM" id="Coils"/>
    </source>
</evidence>
<reference evidence="2" key="1">
    <citation type="submission" date="2022-06" db="EMBL/GenBank/DDBJ databases">
        <title>Genome sequencing of Brevibacillus sp. BB3-R1.</title>
        <authorList>
            <person name="Heo J."/>
            <person name="Lee D."/>
            <person name="Won M."/>
            <person name="Han B.-H."/>
            <person name="Hong S.-B."/>
            <person name="Kwon S.-W."/>
        </authorList>
    </citation>
    <scope>NUCLEOTIDE SEQUENCE</scope>
    <source>
        <strain evidence="2">BB3-R1</strain>
    </source>
</reference>
<dbReference type="RefSeq" id="WP_251873162.1">
    <property type="nucleotide sequence ID" value="NZ_CP098755.1"/>
</dbReference>
<dbReference type="PROSITE" id="PS51257">
    <property type="entry name" value="PROKAR_LIPOPROTEIN"/>
    <property type="match status" value="1"/>
</dbReference>
<dbReference type="Proteomes" id="UP001056500">
    <property type="component" value="Chromosome"/>
</dbReference>
<feature type="coiled-coil region" evidence="1">
    <location>
        <begin position="22"/>
        <end position="56"/>
    </location>
</feature>
<evidence type="ECO:0000313" key="2">
    <source>
        <dbReference type="EMBL" id="USG66088.1"/>
    </source>
</evidence>
<accession>A0ABY4WG05</accession>
<keyword evidence="3" id="KW-1185">Reference proteome</keyword>
<organism evidence="2 3">
    <name type="scientific">Brevibacillus ruminantium</name>
    <dbReference type="NCBI Taxonomy" id="2950604"/>
    <lineage>
        <taxon>Bacteria</taxon>
        <taxon>Bacillati</taxon>
        <taxon>Bacillota</taxon>
        <taxon>Bacilli</taxon>
        <taxon>Bacillales</taxon>
        <taxon>Paenibacillaceae</taxon>
        <taxon>Brevibacillus</taxon>
    </lineage>
</organism>
<keyword evidence="1" id="KW-0175">Coiled coil</keyword>
<dbReference type="EMBL" id="CP098755">
    <property type="protein sequence ID" value="USG66088.1"/>
    <property type="molecule type" value="Genomic_DNA"/>
</dbReference>
<name>A0ABY4WG05_9BACL</name>
<evidence type="ECO:0000313" key="3">
    <source>
        <dbReference type="Proteomes" id="UP001056500"/>
    </source>
</evidence>
<sequence length="163" mass="19059">MKKILGFLFVLLVLSGCSHDDNAEYIKQIENQKIEIENLKKENDETKISLDQSKLQLADYNSRRIMRFISEVDYEGLKKEYKTDFDVNEKKGEILFARAEHSLPLPIKLSKVGNAMFISSFNNHSEGTGISYFIDELETDERHLVTFQYDKDMNFQFIFIGDR</sequence>
<protein>
    <recommendedName>
        <fullName evidence="4">Lipoprotein</fullName>
    </recommendedName>
</protein>
<evidence type="ECO:0008006" key="4">
    <source>
        <dbReference type="Google" id="ProtNLM"/>
    </source>
</evidence>